<dbReference type="OrthoDB" id="2150628at2759"/>
<dbReference type="PANTHER" id="PTHR37096">
    <property type="entry name" value="YALI0E33429P"/>
    <property type="match status" value="1"/>
</dbReference>
<organism evidence="1 2">
    <name type="scientific">Acaulospora morrowiae</name>
    <dbReference type="NCBI Taxonomy" id="94023"/>
    <lineage>
        <taxon>Eukaryota</taxon>
        <taxon>Fungi</taxon>
        <taxon>Fungi incertae sedis</taxon>
        <taxon>Mucoromycota</taxon>
        <taxon>Glomeromycotina</taxon>
        <taxon>Glomeromycetes</taxon>
        <taxon>Diversisporales</taxon>
        <taxon>Acaulosporaceae</taxon>
        <taxon>Acaulospora</taxon>
    </lineage>
</organism>
<dbReference type="InterPro" id="IPR051667">
    <property type="entry name" value="Archaeal_ATPase_domain"/>
</dbReference>
<dbReference type="Proteomes" id="UP000789342">
    <property type="component" value="Unassembled WGS sequence"/>
</dbReference>
<dbReference type="EMBL" id="CAJVPV010053736">
    <property type="protein sequence ID" value="CAG8782329.1"/>
    <property type="molecule type" value="Genomic_DNA"/>
</dbReference>
<sequence>HSDPNENAKFAATSLNRSDLAKLLEKFREGLFLYQQFSDEARKERNLRNVTTYLKGHSKKQHNVLKRIPVLFIDEAHKLRNLIHDDEALHLLFDAMAVFTAQDKLCQIVHSTSDGLYERLLAQGMEGAIITRAFAIFPNITKTKFFGIVYSNKRTFVIPYTKNLIIGDLKRSEISHAFRKDLLPSVPKEIYENLAKMEDDIYEILGGRIVDWQNFVRDYKVSDGNLTSRD</sequence>
<evidence type="ECO:0000313" key="1">
    <source>
        <dbReference type="EMBL" id="CAG8782329.1"/>
    </source>
</evidence>
<reference evidence="1" key="1">
    <citation type="submission" date="2021-06" db="EMBL/GenBank/DDBJ databases">
        <authorList>
            <person name="Kallberg Y."/>
            <person name="Tangrot J."/>
            <person name="Rosling A."/>
        </authorList>
    </citation>
    <scope>NUCLEOTIDE SEQUENCE</scope>
    <source>
        <strain evidence="1">CL551</strain>
    </source>
</reference>
<accession>A0A9N9P124</accession>
<proteinExistence type="predicted"/>
<dbReference type="AlphaFoldDB" id="A0A9N9P124"/>
<comment type="caution">
    <text evidence="1">The sequence shown here is derived from an EMBL/GenBank/DDBJ whole genome shotgun (WGS) entry which is preliminary data.</text>
</comment>
<protein>
    <submittedName>
        <fullName evidence="1">4836_t:CDS:1</fullName>
    </submittedName>
</protein>
<keyword evidence="2" id="KW-1185">Reference proteome</keyword>
<feature type="non-terminal residue" evidence="1">
    <location>
        <position position="230"/>
    </location>
</feature>
<dbReference type="PANTHER" id="PTHR37096:SF1">
    <property type="entry name" value="AAA+ ATPASE DOMAIN-CONTAINING PROTEIN"/>
    <property type="match status" value="1"/>
</dbReference>
<gene>
    <name evidence="1" type="ORF">AMORRO_LOCUS17430</name>
</gene>
<feature type="non-terminal residue" evidence="1">
    <location>
        <position position="1"/>
    </location>
</feature>
<evidence type="ECO:0000313" key="2">
    <source>
        <dbReference type="Proteomes" id="UP000789342"/>
    </source>
</evidence>
<name>A0A9N9P124_9GLOM</name>